<reference evidence="5 6" key="1">
    <citation type="submission" date="2018-07" db="EMBL/GenBank/DDBJ databases">
        <title>Genomic Encyclopedia of Type Strains, Phase IV (KMG-IV): sequencing the most valuable type-strain genomes for metagenomic binning, comparative biology and taxonomic classification.</title>
        <authorList>
            <person name="Goeker M."/>
        </authorList>
    </citation>
    <scope>NUCLEOTIDE SEQUENCE [LARGE SCALE GENOMIC DNA]</scope>
    <source>
        <strain evidence="5 6">DSM 27016</strain>
    </source>
</reference>
<dbReference type="Proteomes" id="UP000253034">
    <property type="component" value="Unassembled WGS sequence"/>
</dbReference>
<dbReference type="RefSeq" id="WP_114299369.1">
    <property type="nucleotide sequence ID" value="NZ_QPJT01000028.1"/>
</dbReference>
<dbReference type="SMART" id="SM00895">
    <property type="entry name" value="FCD"/>
    <property type="match status" value="1"/>
</dbReference>
<evidence type="ECO:0000256" key="2">
    <source>
        <dbReference type="ARBA" id="ARBA00023125"/>
    </source>
</evidence>
<dbReference type="AlphaFoldDB" id="A0A369ASU6"/>
<sequence>MEDKKIKRLVGKPKISRVSVVDQICSLVKKDIADGVWNPGDKLPTEAEFSEIFGVNRLSVRMALQKLSTLGIIETRVGEGSFVRPFSLRPFLSEIAVFYDDDTKYNEVQQLRNLLEGECMNLAILYASQEEKDELKVALEQYHDIFKEYNKDIDNEERLERLVDADFAFHYHVVKMSHNKLYNDIYYIVHQLIRRHITKLLSTRAHRMRDAGIEAGILDDTHDRIYQGIITADREIVRKAREEVLGIVPIHGVDVFD</sequence>
<dbReference type="InterPro" id="IPR008920">
    <property type="entry name" value="TF_FadR/GntR_C"/>
</dbReference>
<protein>
    <submittedName>
        <fullName evidence="5">GntR family transcriptional repressor for pyruvate dehydrogenase complex</fullName>
    </submittedName>
</protein>
<dbReference type="Pfam" id="PF00392">
    <property type="entry name" value="GntR"/>
    <property type="match status" value="1"/>
</dbReference>
<comment type="caution">
    <text evidence="5">The sequence shown here is derived from an EMBL/GenBank/DDBJ whole genome shotgun (WGS) entry which is preliminary data.</text>
</comment>
<proteinExistence type="predicted"/>
<dbReference type="Gene3D" id="1.20.120.530">
    <property type="entry name" value="GntR ligand-binding domain-like"/>
    <property type="match status" value="1"/>
</dbReference>
<keyword evidence="6" id="KW-1185">Reference proteome</keyword>
<dbReference type="SUPFAM" id="SSF46785">
    <property type="entry name" value="Winged helix' DNA-binding domain"/>
    <property type="match status" value="1"/>
</dbReference>
<dbReference type="PANTHER" id="PTHR43537">
    <property type="entry name" value="TRANSCRIPTIONAL REGULATOR, GNTR FAMILY"/>
    <property type="match status" value="1"/>
</dbReference>
<dbReference type="InterPro" id="IPR011711">
    <property type="entry name" value="GntR_C"/>
</dbReference>
<dbReference type="OrthoDB" id="9816541at2"/>
<dbReference type="CDD" id="cd07377">
    <property type="entry name" value="WHTH_GntR"/>
    <property type="match status" value="1"/>
</dbReference>
<dbReference type="InterPro" id="IPR036390">
    <property type="entry name" value="WH_DNA-bd_sf"/>
</dbReference>
<evidence type="ECO:0000259" key="4">
    <source>
        <dbReference type="PROSITE" id="PS50949"/>
    </source>
</evidence>
<keyword evidence="1" id="KW-0805">Transcription regulation</keyword>
<dbReference type="PRINTS" id="PR00035">
    <property type="entry name" value="HTHGNTR"/>
</dbReference>
<dbReference type="SUPFAM" id="SSF48008">
    <property type="entry name" value="GntR ligand-binding domain-like"/>
    <property type="match status" value="1"/>
</dbReference>
<gene>
    <name evidence="5" type="ORF">DFR58_12833</name>
</gene>
<organism evidence="5 6">
    <name type="scientific">Anaerobacterium chartisolvens</name>
    <dbReference type="NCBI Taxonomy" id="1297424"/>
    <lineage>
        <taxon>Bacteria</taxon>
        <taxon>Bacillati</taxon>
        <taxon>Bacillota</taxon>
        <taxon>Clostridia</taxon>
        <taxon>Eubacteriales</taxon>
        <taxon>Oscillospiraceae</taxon>
        <taxon>Anaerobacterium</taxon>
    </lineage>
</organism>
<dbReference type="GO" id="GO:0003677">
    <property type="term" value="F:DNA binding"/>
    <property type="evidence" value="ECO:0007669"/>
    <property type="project" value="UniProtKB-KW"/>
</dbReference>
<evidence type="ECO:0000313" key="5">
    <source>
        <dbReference type="EMBL" id="RCX10534.1"/>
    </source>
</evidence>
<keyword evidence="5" id="KW-0670">Pyruvate</keyword>
<dbReference type="PANTHER" id="PTHR43537:SF5">
    <property type="entry name" value="UXU OPERON TRANSCRIPTIONAL REGULATOR"/>
    <property type="match status" value="1"/>
</dbReference>
<evidence type="ECO:0000313" key="6">
    <source>
        <dbReference type="Proteomes" id="UP000253034"/>
    </source>
</evidence>
<feature type="domain" description="HTH gntR-type" evidence="4">
    <location>
        <begin position="18"/>
        <end position="86"/>
    </location>
</feature>
<dbReference type="Gene3D" id="1.10.10.10">
    <property type="entry name" value="Winged helix-like DNA-binding domain superfamily/Winged helix DNA-binding domain"/>
    <property type="match status" value="1"/>
</dbReference>
<accession>A0A369ASU6</accession>
<evidence type="ECO:0000256" key="3">
    <source>
        <dbReference type="ARBA" id="ARBA00023163"/>
    </source>
</evidence>
<evidence type="ECO:0000256" key="1">
    <source>
        <dbReference type="ARBA" id="ARBA00023015"/>
    </source>
</evidence>
<keyword evidence="3" id="KW-0804">Transcription</keyword>
<dbReference type="GO" id="GO:0003700">
    <property type="term" value="F:DNA-binding transcription factor activity"/>
    <property type="evidence" value="ECO:0007669"/>
    <property type="project" value="InterPro"/>
</dbReference>
<dbReference type="Pfam" id="PF07729">
    <property type="entry name" value="FCD"/>
    <property type="match status" value="1"/>
</dbReference>
<dbReference type="InterPro" id="IPR000524">
    <property type="entry name" value="Tscrpt_reg_HTH_GntR"/>
</dbReference>
<dbReference type="SMART" id="SM00345">
    <property type="entry name" value="HTH_GNTR"/>
    <property type="match status" value="1"/>
</dbReference>
<dbReference type="PROSITE" id="PS50949">
    <property type="entry name" value="HTH_GNTR"/>
    <property type="match status" value="1"/>
</dbReference>
<name>A0A369ASU6_9FIRM</name>
<dbReference type="EMBL" id="QPJT01000028">
    <property type="protein sequence ID" value="RCX10534.1"/>
    <property type="molecule type" value="Genomic_DNA"/>
</dbReference>
<keyword evidence="2" id="KW-0238">DNA-binding</keyword>
<dbReference type="InterPro" id="IPR036388">
    <property type="entry name" value="WH-like_DNA-bd_sf"/>
</dbReference>